<dbReference type="PANTHER" id="PTHR12131">
    <property type="entry name" value="ATP-DEPENDENT RNA AND DNA HELICASE"/>
    <property type="match status" value="1"/>
</dbReference>
<comment type="caution">
    <text evidence="8">The sequence shown here is derived from an EMBL/GenBank/DDBJ whole genome shotgun (WGS) entry which is preliminary data.</text>
</comment>
<evidence type="ECO:0000256" key="1">
    <source>
        <dbReference type="ARBA" id="ARBA00022741"/>
    </source>
</evidence>
<keyword evidence="3" id="KW-0347">Helicase</keyword>
<keyword evidence="9" id="KW-1185">Reference proteome</keyword>
<feature type="compositionally biased region" description="Basic and acidic residues" evidence="5">
    <location>
        <begin position="1057"/>
        <end position="1078"/>
    </location>
</feature>
<dbReference type="Pfam" id="PF00270">
    <property type="entry name" value="DEAD"/>
    <property type="match status" value="1"/>
</dbReference>
<proteinExistence type="predicted"/>
<feature type="compositionally biased region" description="Gly residues" evidence="5">
    <location>
        <begin position="1079"/>
        <end position="1101"/>
    </location>
</feature>
<organism evidence="8 9">
    <name type="scientific">Prymnesium parvum</name>
    <name type="common">Toxic golden alga</name>
    <dbReference type="NCBI Taxonomy" id="97485"/>
    <lineage>
        <taxon>Eukaryota</taxon>
        <taxon>Haptista</taxon>
        <taxon>Haptophyta</taxon>
        <taxon>Prymnesiophyceae</taxon>
        <taxon>Prymnesiales</taxon>
        <taxon>Prymnesiaceae</taxon>
        <taxon>Prymnesium</taxon>
    </lineage>
</organism>
<sequence length="1670" mass="180924">MFSFSWAGVKRPSRSLPTADKLFALLSAAGSSTTKATSAEHKTQTYAYVVMRFDDRNRYSSTGIPANVLFAAGQTVVVWMKEETIQKAGKRNRFAKVKVAENQKEAELVELLGPVGEYPAELEAYQLAFHVKPCRYPKEATWALTPPSNDRRDCTDLYVFSVDNPGTRDIDDALSLQRLPTPSGAASQYVLGIHVADVAARLPTTSPLFDWSSLRCASTYHGGVSSELQGGSVPMLPPQLAHDELSLNEGVERCAVSLFLTIEGTTILSRHHERTTLRNRHATNYETFGAQLPDAAAGAALETELEARALLRALSGEHEAEDLVAWTMLEYNSYFGALLSAQSATSPVPGLLIEQADAFKAAQYVFARDTAVRHESLGRSNYAHCSSPIRRYADLHNQHALFGSFDVAAGAGAMDKERLHAVNRRVQVIKQYHARVSSMELAYSCREAPTVFTGRIETSVDTEGLFGPSLLVHIAGRRVRVPLQDSYFSEPLAALFAAAGNDAKGEVTVELCGVLKAGQMQLRLRVPSMNAAALSPGKGLTAIRPNPSLPPGLGIPKPPSATTPAPPASDEALFELLSSRGVASSLVEQLQAYGIGVGEVGALSVDDYVGLTGCATSEAKAVMEIVREAMSAPTMTPADGDPIVVDAVEVGSGAEEEELIGESEEREPMVDHELRVLLAGLGLSSSVAHQLERCGIGLEAARLLSCQDLQELTGCTVDEANAIIFKGTDAPPEDAANKSSFLGKQSVGLTVAEREKQELSEDEASAVFGYPIDNFQRNTLRVIVQPDVDLLAMAPTGSGKTAVALMAILQAFRRGKKAIYTSPIKALSNQKYAEFKSWFKNRNLAAGVTLLTGDIKIRATPGVMHELIICTSEILRNKVVKLAGTAHEAEAEKARARAAIVAARAVGGSAAAATEAAVMGDADLHDLGCVVSDEIHYINDVERGAVWEETLMHLPKDVQMVALSATLREPEAFLSWIGRTRGRPGELVRRTDRHVPLHVGGLDRKTNKFEEFFGTHGERAGIFDMARYQKQRSEILTPPEKDSATLAAAAALKGERAAEKDALRAEREGGGRGGRGGDGRGGGRGSAKGSKGGGKGSGTGKGSRAHEPSFESECLKIGRALAEANKLPGIIFCMSRKRCVEGAHALAPLNLIGGRKTAAPEKETEEYAAWERAEEKRRGAVQASQRALQAMHRKHLQCYMPELGELEAYKDIISLLDKGIGYHHSGMLPVLREYVELCFQQKLVKLVFATETLAVGVNMPARTVVFSQVDKPNDGPGKTGHRPLRPDEFWQMAGRAGRRGMDELGYVIYAPTLSVAGLSNMASPQELREMLVGAMPAATSQLIVDKPFVLRHLARGYGPEVMEKTLLADQLRRQTEAMKKEIEELTSTEGEVGKLSATEREELIAAAKRAGDLETRLAGRSAVDGLVIALNPKQRKSVETELRTLKSKHGALLSQIQGKQAKIELMQADIEQNTTTLKAQWKASFDWLCETGFIANEQGALTPRGRACAAFADGQPLILGTIISDGWLKQLSLGDVCAWLSIFIQEARGIDLSRGKELLPPGPSPQLEEVVKETLRLAEMLEVELQQSLFQVMLDWIAHKDITRIATWVEPHMLGSFVKAVIRVSSYIEIVKEVLLGLNEYEVHNQLDNHMDVLLGGLVTNESLYLRLAD</sequence>
<dbReference type="Gene3D" id="1.10.3380.30">
    <property type="match status" value="1"/>
</dbReference>
<dbReference type="SUPFAM" id="SSF52540">
    <property type="entry name" value="P-loop containing nucleoside triphosphate hydrolases"/>
    <property type="match status" value="1"/>
</dbReference>
<evidence type="ECO:0000313" key="8">
    <source>
        <dbReference type="EMBL" id="KAL1510415.1"/>
    </source>
</evidence>
<dbReference type="GO" id="GO:0070478">
    <property type="term" value="P:nuclear-transcribed mRNA catabolic process, 3'-5' exonucleolytic nonsense-mediated decay"/>
    <property type="evidence" value="ECO:0007669"/>
    <property type="project" value="TreeGrafter"/>
</dbReference>
<dbReference type="InterPro" id="IPR050699">
    <property type="entry name" value="RNA-DNA_Helicase"/>
</dbReference>
<dbReference type="SMART" id="SM00487">
    <property type="entry name" value="DEXDc"/>
    <property type="match status" value="1"/>
</dbReference>
<dbReference type="InterPro" id="IPR011545">
    <property type="entry name" value="DEAD/DEAH_box_helicase_dom"/>
</dbReference>
<evidence type="ECO:0000256" key="3">
    <source>
        <dbReference type="ARBA" id="ARBA00022806"/>
    </source>
</evidence>
<evidence type="ECO:0000256" key="2">
    <source>
        <dbReference type="ARBA" id="ARBA00022801"/>
    </source>
</evidence>
<dbReference type="Pfam" id="PF00773">
    <property type="entry name" value="RNB"/>
    <property type="match status" value="2"/>
</dbReference>
<dbReference type="InterPro" id="IPR001650">
    <property type="entry name" value="Helicase_C-like"/>
</dbReference>
<feature type="compositionally biased region" description="Pro residues" evidence="5">
    <location>
        <begin position="556"/>
        <end position="567"/>
    </location>
</feature>
<gene>
    <name evidence="8" type="ORF">AB1Y20_006723</name>
</gene>
<dbReference type="PROSITE" id="PS51192">
    <property type="entry name" value="HELICASE_ATP_BIND_1"/>
    <property type="match status" value="1"/>
</dbReference>
<dbReference type="GO" id="GO:0004540">
    <property type="term" value="F:RNA nuclease activity"/>
    <property type="evidence" value="ECO:0007669"/>
    <property type="project" value="InterPro"/>
</dbReference>
<feature type="domain" description="Helicase C-terminal" evidence="7">
    <location>
        <begin position="1187"/>
        <end position="1343"/>
    </location>
</feature>
<keyword evidence="4" id="KW-0067">ATP-binding</keyword>
<dbReference type="InterPro" id="IPR001900">
    <property type="entry name" value="RNase_II/R"/>
</dbReference>
<dbReference type="GO" id="GO:0005524">
    <property type="term" value="F:ATP binding"/>
    <property type="evidence" value="ECO:0007669"/>
    <property type="project" value="UniProtKB-KW"/>
</dbReference>
<dbReference type="InterPro" id="IPR014001">
    <property type="entry name" value="Helicase_ATP-bd"/>
</dbReference>
<feature type="domain" description="Helicase ATP-binding" evidence="6">
    <location>
        <begin position="781"/>
        <end position="985"/>
    </location>
</feature>
<dbReference type="InterPro" id="IPR027417">
    <property type="entry name" value="P-loop_NTPase"/>
</dbReference>
<dbReference type="Gene3D" id="3.40.50.300">
    <property type="entry name" value="P-loop containing nucleotide triphosphate hydrolases"/>
    <property type="match status" value="2"/>
</dbReference>
<keyword evidence="1" id="KW-0547">Nucleotide-binding</keyword>
<dbReference type="Pfam" id="PF00271">
    <property type="entry name" value="Helicase_C"/>
    <property type="match status" value="1"/>
</dbReference>
<dbReference type="GO" id="GO:0004386">
    <property type="term" value="F:helicase activity"/>
    <property type="evidence" value="ECO:0007669"/>
    <property type="project" value="UniProtKB-KW"/>
</dbReference>
<dbReference type="Proteomes" id="UP001515480">
    <property type="component" value="Unassembled WGS sequence"/>
</dbReference>
<evidence type="ECO:0000256" key="5">
    <source>
        <dbReference type="SAM" id="MobiDB-lite"/>
    </source>
</evidence>
<dbReference type="InterPro" id="IPR012961">
    <property type="entry name" value="Ski2/MTR4_C"/>
</dbReference>
<feature type="region of interest" description="Disordered" evidence="5">
    <location>
        <begin position="1057"/>
        <end position="1109"/>
    </location>
</feature>
<dbReference type="InterPro" id="IPR012340">
    <property type="entry name" value="NA-bd_OB-fold"/>
</dbReference>
<dbReference type="GO" id="GO:0003723">
    <property type="term" value="F:RNA binding"/>
    <property type="evidence" value="ECO:0007669"/>
    <property type="project" value="InterPro"/>
</dbReference>
<dbReference type="EMBL" id="JBGBPQ010000015">
    <property type="protein sequence ID" value="KAL1510415.1"/>
    <property type="molecule type" value="Genomic_DNA"/>
</dbReference>
<evidence type="ECO:0000256" key="4">
    <source>
        <dbReference type="ARBA" id="ARBA00022840"/>
    </source>
</evidence>
<evidence type="ECO:0000259" key="7">
    <source>
        <dbReference type="PROSITE" id="PS51194"/>
    </source>
</evidence>
<dbReference type="SUPFAM" id="SSF50249">
    <property type="entry name" value="Nucleic acid-binding proteins"/>
    <property type="match status" value="1"/>
</dbReference>
<feature type="region of interest" description="Disordered" evidence="5">
    <location>
        <begin position="543"/>
        <end position="568"/>
    </location>
</feature>
<dbReference type="PROSITE" id="PS51194">
    <property type="entry name" value="HELICASE_CTER"/>
    <property type="match status" value="1"/>
</dbReference>
<dbReference type="Pfam" id="PF08148">
    <property type="entry name" value="DSHCT"/>
    <property type="match status" value="1"/>
</dbReference>
<reference evidence="8 9" key="1">
    <citation type="journal article" date="2024" name="Science">
        <title>Giant polyketide synthase enzymes in the biosynthesis of giant marine polyether toxins.</title>
        <authorList>
            <person name="Fallon T.R."/>
            <person name="Shende V.V."/>
            <person name="Wierzbicki I.H."/>
            <person name="Pendleton A.L."/>
            <person name="Watervoot N.F."/>
            <person name="Auber R.P."/>
            <person name="Gonzalez D.J."/>
            <person name="Wisecaver J.H."/>
            <person name="Moore B.S."/>
        </authorList>
    </citation>
    <scope>NUCLEOTIDE SEQUENCE [LARGE SCALE GENOMIC DNA]</scope>
    <source>
        <strain evidence="8 9">12B1</strain>
    </source>
</reference>
<dbReference type="GO" id="GO:0016787">
    <property type="term" value="F:hydrolase activity"/>
    <property type="evidence" value="ECO:0007669"/>
    <property type="project" value="UniProtKB-KW"/>
</dbReference>
<accession>A0AB34J1H6</accession>
<protein>
    <submittedName>
        <fullName evidence="8">Uncharacterized protein</fullName>
    </submittedName>
</protein>
<dbReference type="SMART" id="SM00955">
    <property type="entry name" value="RNB"/>
    <property type="match status" value="1"/>
</dbReference>
<keyword evidence="2" id="KW-0378">Hydrolase</keyword>
<evidence type="ECO:0000259" key="6">
    <source>
        <dbReference type="PROSITE" id="PS51192"/>
    </source>
</evidence>
<dbReference type="GO" id="GO:0055087">
    <property type="term" value="C:Ski complex"/>
    <property type="evidence" value="ECO:0007669"/>
    <property type="project" value="TreeGrafter"/>
</dbReference>
<name>A0AB34J1H6_PRYPA</name>
<dbReference type="CDD" id="cd17921">
    <property type="entry name" value="DEXHc_Ski2"/>
    <property type="match status" value="1"/>
</dbReference>
<dbReference type="PANTHER" id="PTHR12131:SF1">
    <property type="entry name" value="ATP-DEPENDENT RNA HELICASE SUPV3L1, MITOCHONDRIAL-RELATED"/>
    <property type="match status" value="1"/>
</dbReference>
<evidence type="ECO:0000313" key="9">
    <source>
        <dbReference type="Proteomes" id="UP001515480"/>
    </source>
</evidence>
<dbReference type="SMART" id="SM00490">
    <property type="entry name" value="HELICc"/>
    <property type="match status" value="1"/>
</dbReference>